<evidence type="ECO:0000256" key="1">
    <source>
        <dbReference type="SAM" id="MobiDB-lite"/>
    </source>
</evidence>
<feature type="compositionally biased region" description="Polar residues" evidence="1">
    <location>
        <begin position="313"/>
        <end position="326"/>
    </location>
</feature>
<protein>
    <submittedName>
        <fullName evidence="2">Uncharacterized protein</fullName>
    </submittedName>
</protein>
<feature type="compositionally biased region" description="Basic and acidic residues" evidence="1">
    <location>
        <begin position="419"/>
        <end position="433"/>
    </location>
</feature>
<feature type="compositionally biased region" description="Low complexity" evidence="1">
    <location>
        <begin position="272"/>
        <end position="288"/>
    </location>
</feature>
<reference evidence="2" key="1">
    <citation type="submission" date="2023-06" db="EMBL/GenBank/DDBJ databases">
        <authorList>
            <consortium name="Lawrence Berkeley National Laboratory"/>
            <person name="Ahrendt S."/>
            <person name="Sahu N."/>
            <person name="Indic B."/>
            <person name="Wong-Bajracharya J."/>
            <person name="Merenyi Z."/>
            <person name="Ke H.-M."/>
            <person name="Monk M."/>
            <person name="Kocsube S."/>
            <person name="Drula E."/>
            <person name="Lipzen A."/>
            <person name="Balint B."/>
            <person name="Henrissat B."/>
            <person name="Andreopoulos B."/>
            <person name="Martin F.M."/>
            <person name="Harder C.B."/>
            <person name="Rigling D."/>
            <person name="Ford K.L."/>
            <person name="Foster G.D."/>
            <person name="Pangilinan J."/>
            <person name="Papanicolaou A."/>
            <person name="Barry K."/>
            <person name="LaButti K."/>
            <person name="Viragh M."/>
            <person name="Koriabine M."/>
            <person name="Yan M."/>
            <person name="Riley R."/>
            <person name="Champramary S."/>
            <person name="Plett K.L."/>
            <person name="Tsai I.J."/>
            <person name="Slot J."/>
            <person name="Sipos G."/>
            <person name="Plett J."/>
            <person name="Nagy L.G."/>
            <person name="Grigoriev I.V."/>
        </authorList>
    </citation>
    <scope>NUCLEOTIDE SEQUENCE</scope>
    <source>
        <strain evidence="2">CCBAS 213</strain>
    </source>
</reference>
<evidence type="ECO:0000313" key="3">
    <source>
        <dbReference type="Proteomes" id="UP001175211"/>
    </source>
</evidence>
<evidence type="ECO:0000313" key="2">
    <source>
        <dbReference type="EMBL" id="KAK0465513.1"/>
    </source>
</evidence>
<name>A0AA39NH34_ARMTA</name>
<comment type="caution">
    <text evidence="2">The sequence shown here is derived from an EMBL/GenBank/DDBJ whole genome shotgun (WGS) entry which is preliminary data.</text>
</comment>
<accession>A0AA39NH34</accession>
<dbReference type="RefSeq" id="XP_060336561.1">
    <property type="nucleotide sequence ID" value="XM_060484170.1"/>
</dbReference>
<sequence length="476" mass="51716">MIDYLLLSFLFIPFRTCPSEFPPRLFSTTDADYYSVCQPYPLNFDWDIHEDVLKHVRWIAACVGTRPFYAFHYKPKAPSMVIVEIEKNNAKGKASFLGEHRWKEFLLAPTPEERERVTRVFPCFHTNNRSVVKDGWHRVAVEDDWFKGWSAVQDFMQPYPATHHCVPPNEDRTNKSLCRPLPALYKPPPPPPTKPVVGSTSWVNAKTGTGPSTAVPLLGAWGRGRGGKNISIRNGGTNQTALPSRWNQPIVQNNKVVSPPAWGNNRGDQMPGGHSSSSKSLVGISKGSALSRPPGLPANPSGSFPAPPGITRAGNSGSGTSVTQEGSLDKQVARISLGEDHEADPYTLGDGLDEEDPVVAMSIPRYEVIEPAVSPVDDASGENLWSVADDTSTVSAPLCPLHGRPNCKPGICQAASKQKKQEQAEQRRREAEQARASGRGAGRGHGRGGRGGRGRGGSANSSRLASPVPERDPWDA</sequence>
<gene>
    <name evidence="2" type="ORF">EV420DRAFT_963514</name>
</gene>
<feature type="compositionally biased region" description="Basic residues" evidence="1">
    <location>
        <begin position="442"/>
        <end position="453"/>
    </location>
</feature>
<dbReference type="EMBL" id="JAUEPS010000005">
    <property type="protein sequence ID" value="KAK0465513.1"/>
    <property type="molecule type" value="Genomic_DNA"/>
</dbReference>
<proteinExistence type="predicted"/>
<dbReference type="GeneID" id="85367718"/>
<feature type="region of interest" description="Disordered" evidence="1">
    <location>
        <begin position="228"/>
        <end position="326"/>
    </location>
</feature>
<dbReference type="AlphaFoldDB" id="A0AA39NH34"/>
<keyword evidence="3" id="KW-1185">Reference proteome</keyword>
<feature type="region of interest" description="Disordered" evidence="1">
    <location>
        <begin position="413"/>
        <end position="476"/>
    </location>
</feature>
<feature type="compositionally biased region" description="Polar residues" evidence="1">
    <location>
        <begin position="231"/>
        <end position="256"/>
    </location>
</feature>
<organism evidence="2 3">
    <name type="scientific">Armillaria tabescens</name>
    <name type="common">Ringless honey mushroom</name>
    <name type="synonym">Agaricus tabescens</name>
    <dbReference type="NCBI Taxonomy" id="1929756"/>
    <lineage>
        <taxon>Eukaryota</taxon>
        <taxon>Fungi</taxon>
        <taxon>Dikarya</taxon>
        <taxon>Basidiomycota</taxon>
        <taxon>Agaricomycotina</taxon>
        <taxon>Agaricomycetes</taxon>
        <taxon>Agaricomycetidae</taxon>
        <taxon>Agaricales</taxon>
        <taxon>Marasmiineae</taxon>
        <taxon>Physalacriaceae</taxon>
        <taxon>Desarmillaria</taxon>
    </lineage>
</organism>
<dbReference type="Proteomes" id="UP001175211">
    <property type="component" value="Unassembled WGS sequence"/>
</dbReference>